<name>X1DUY3_9ZZZZ</name>
<sequence length="92" mass="10140">MASLNPKTISRLFTLNEIETKITFYTEALEGATVKSYNKDSSQGSQRVESADLDKIESLLQVYLKAKEILSGVGGTQIVSGNFQDRRRGAII</sequence>
<protein>
    <submittedName>
        <fullName evidence="1">Uncharacterized protein</fullName>
    </submittedName>
</protein>
<accession>X1DUY3</accession>
<proteinExistence type="predicted"/>
<dbReference type="EMBL" id="BART01029611">
    <property type="protein sequence ID" value="GAH08779.1"/>
    <property type="molecule type" value="Genomic_DNA"/>
</dbReference>
<gene>
    <name evidence="1" type="ORF">S01H4_51909</name>
</gene>
<reference evidence="1" key="1">
    <citation type="journal article" date="2014" name="Front. Microbiol.">
        <title>High frequency of phylogenetically diverse reductive dehalogenase-homologous genes in deep subseafloor sedimentary metagenomes.</title>
        <authorList>
            <person name="Kawai M."/>
            <person name="Futagami T."/>
            <person name="Toyoda A."/>
            <person name="Takaki Y."/>
            <person name="Nishi S."/>
            <person name="Hori S."/>
            <person name="Arai W."/>
            <person name="Tsubouchi T."/>
            <person name="Morono Y."/>
            <person name="Uchiyama I."/>
            <person name="Ito T."/>
            <person name="Fujiyama A."/>
            <person name="Inagaki F."/>
            <person name="Takami H."/>
        </authorList>
    </citation>
    <scope>NUCLEOTIDE SEQUENCE</scope>
    <source>
        <strain evidence="1">Expedition CK06-06</strain>
    </source>
</reference>
<organism evidence="1">
    <name type="scientific">marine sediment metagenome</name>
    <dbReference type="NCBI Taxonomy" id="412755"/>
    <lineage>
        <taxon>unclassified sequences</taxon>
        <taxon>metagenomes</taxon>
        <taxon>ecological metagenomes</taxon>
    </lineage>
</organism>
<comment type="caution">
    <text evidence="1">The sequence shown here is derived from an EMBL/GenBank/DDBJ whole genome shotgun (WGS) entry which is preliminary data.</text>
</comment>
<evidence type="ECO:0000313" key="1">
    <source>
        <dbReference type="EMBL" id="GAH08779.1"/>
    </source>
</evidence>
<dbReference type="AlphaFoldDB" id="X1DUY3"/>